<proteinExistence type="inferred from homology"/>
<evidence type="ECO:0000256" key="2">
    <source>
        <dbReference type="HAMAP-Rule" id="MF_00460"/>
    </source>
</evidence>
<evidence type="ECO:0000313" key="4">
    <source>
        <dbReference type="Proteomes" id="UP000029444"/>
    </source>
</evidence>
<dbReference type="STRING" id="1177154.Y5S_01545"/>
<dbReference type="NCBIfam" id="NF002490">
    <property type="entry name" value="PRK01777.1"/>
    <property type="match status" value="1"/>
</dbReference>
<name>A0A095SKF3_9GAMM</name>
<dbReference type="Gene3D" id="3.10.20.280">
    <property type="entry name" value="RnfH-like"/>
    <property type="match status" value="1"/>
</dbReference>
<reference evidence="3 4" key="1">
    <citation type="submission" date="2012-09" db="EMBL/GenBank/DDBJ databases">
        <title>Genome Sequence of alkane-degrading Bacterium Alcanivorax sp. 19-m-6.</title>
        <authorList>
            <person name="Lai Q."/>
            <person name="Shao Z."/>
        </authorList>
    </citation>
    <scope>NUCLEOTIDE SEQUENCE [LARGE SCALE GENOMIC DNA]</scope>
    <source>
        <strain evidence="3 4">19-m-6</strain>
    </source>
</reference>
<dbReference type="Pfam" id="PF03658">
    <property type="entry name" value="Ub-RnfH"/>
    <property type="match status" value="1"/>
</dbReference>
<dbReference type="EMBL" id="ARXV01000005">
    <property type="protein sequence ID" value="KGD65111.1"/>
    <property type="molecule type" value="Genomic_DNA"/>
</dbReference>
<comment type="caution">
    <text evidence="3">The sequence shown here is derived from an EMBL/GenBank/DDBJ whole genome shotgun (WGS) entry which is preliminary data.</text>
</comment>
<dbReference type="Proteomes" id="UP000029444">
    <property type="component" value="Unassembled WGS sequence"/>
</dbReference>
<protein>
    <recommendedName>
        <fullName evidence="2">UPF0125 protein Y5S_01545</fullName>
    </recommendedName>
</protein>
<gene>
    <name evidence="3" type="ORF">Y5S_01545</name>
</gene>
<dbReference type="InterPro" id="IPR005346">
    <property type="entry name" value="RnfH"/>
</dbReference>
<dbReference type="eggNOG" id="COG2914">
    <property type="taxonomic scope" value="Bacteria"/>
</dbReference>
<evidence type="ECO:0000313" key="3">
    <source>
        <dbReference type="EMBL" id="KGD65111.1"/>
    </source>
</evidence>
<sequence>MAEPMIHVEVAYALPEKQRLIGLDVPEGTTMLEAARLSGISEQFEGLELDKAPMGLFGKVVANPSAQVLKAGERVEIYRPLKADPKLNRKKRAQESAAKG</sequence>
<dbReference type="PATRIC" id="fig|1177154.3.peg.1577"/>
<accession>A0A095SKF3</accession>
<keyword evidence="4" id="KW-1185">Reference proteome</keyword>
<dbReference type="InterPro" id="IPR037021">
    <property type="entry name" value="RnfH_sf"/>
</dbReference>
<dbReference type="RefSeq" id="WP_035231999.1">
    <property type="nucleotide sequence ID" value="NZ_ARXV01000005.1"/>
</dbReference>
<dbReference type="InterPro" id="IPR016155">
    <property type="entry name" value="Mopterin_synth/thiamin_S_b"/>
</dbReference>
<dbReference type="PANTHER" id="PTHR37483:SF1">
    <property type="entry name" value="UPF0125 PROTEIN RATB"/>
    <property type="match status" value="1"/>
</dbReference>
<organism evidence="3 4">
    <name type="scientific">Alcanivorax nanhaiticus</name>
    <dbReference type="NCBI Taxonomy" id="1177154"/>
    <lineage>
        <taxon>Bacteria</taxon>
        <taxon>Pseudomonadati</taxon>
        <taxon>Pseudomonadota</taxon>
        <taxon>Gammaproteobacteria</taxon>
        <taxon>Oceanospirillales</taxon>
        <taxon>Alcanivoracaceae</taxon>
        <taxon>Alcanivorax</taxon>
    </lineage>
</organism>
<dbReference type="AlphaFoldDB" id="A0A095SKF3"/>
<dbReference type="PANTHER" id="PTHR37483">
    <property type="entry name" value="UPF0125 PROTEIN RATB"/>
    <property type="match status" value="1"/>
</dbReference>
<comment type="similarity">
    <text evidence="1 2">Belongs to the UPF0125 (RnfH) family.</text>
</comment>
<dbReference type="HAMAP" id="MF_00460">
    <property type="entry name" value="UPF0125_RnfH"/>
    <property type="match status" value="1"/>
</dbReference>
<evidence type="ECO:0000256" key="1">
    <source>
        <dbReference type="ARBA" id="ARBA00010645"/>
    </source>
</evidence>
<dbReference type="SUPFAM" id="SSF54285">
    <property type="entry name" value="MoaD/ThiS"/>
    <property type="match status" value="1"/>
</dbReference>
<dbReference type="OrthoDB" id="9796575at2"/>